<dbReference type="EMBL" id="CACVAZ010000054">
    <property type="protein sequence ID" value="CAA6808661.1"/>
    <property type="molecule type" value="Genomic_DNA"/>
</dbReference>
<dbReference type="Pfam" id="PF14300">
    <property type="entry name" value="DMP19"/>
    <property type="match status" value="1"/>
</dbReference>
<organism evidence="2">
    <name type="scientific">uncultured Sulfurovum sp</name>
    <dbReference type="NCBI Taxonomy" id="269237"/>
    <lineage>
        <taxon>Bacteria</taxon>
        <taxon>Pseudomonadati</taxon>
        <taxon>Campylobacterota</taxon>
        <taxon>Epsilonproteobacteria</taxon>
        <taxon>Campylobacterales</taxon>
        <taxon>Sulfurovaceae</taxon>
        <taxon>Sulfurovum</taxon>
        <taxon>environmental samples</taxon>
    </lineage>
</organism>
<evidence type="ECO:0000313" key="2">
    <source>
        <dbReference type="EMBL" id="CAA6808661.1"/>
    </source>
</evidence>
<reference evidence="2" key="1">
    <citation type="submission" date="2020-01" db="EMBL/GenBank/DDBJ databases">
        <authorList>
            <person name="Meier V. D."/>
            <person name="Meier V D."/>
        </authorList>
    </citation>
    <scope>NUCLEOTIDE SEQUENCE</scope>
    <source>
        <strain evidence="2">HLG_WM_MAG_02</strain>
    </source>
</reference>
<dbReference type="InterPro" id="IPR025402">
    <property type="entry name" value="DMP19_C"/>
</dbReference>
<proteinExistence type="predicted"/>
<dbReference type="AlphaFoldDB" id="A0A6S6SSD9"/>
<sequence>MQNDTIIVTLSSFHNPHKYEIIASNTEYITKLFQNNLSEDQISENALKSYYVDYYHSHIIHGGFHNFINEFKKNYKILYYIRLGLKALSAEKHLKLFNAIFPEVKEKSSIYNTNKLDMAFNKLEKYENLVTLNYQWLIKHPKLLIVEPKSIHRYLQQHIITSQHEYRHIKIIKQLCKIIDEDFIAITAGDINNIYNRAWHFKTVKNYYYIIEKNHIVTLYNSFTKQEITKGRLVANKTEQSLVSNFISKMLA</sequence>
<evidence type="ECO:0000259" key="1">
    <source>
        <dbReference type="Pfam" id="PF14300"/>
    </source>
</evidence>
<gene>
    <name evidence="2" type="ORF">HELGO_WM37039</name>
</gene>
<protein>
    <recommendedName>
        <fullName evidence="1">DNA mimic protein DMP19 C-terminal domain-containing protein</fullName>
    </recommendedName>
</protein>
<feature type="domain" description="DNA mimic protein DMP19 C-terminal" evidence="1">
    <location>
        <begin position="40"/>
        <end position="137"/>
    </location>
</feature>
<accession>A0A6S6SSD9</accession>
<name>A0A6S6SSD9_9BACT</name>